<keyword evidence="1" id="KW-0472">Membrane</keyword>
<feature type="transmembrane region" description="Helical" evidence="1">
    <location>
        <begin position="54"/>
        <end position="73"/>
    </location>
</feature>
<gene>
    <name evidence="2" type="primary">C5</name>
</gene>
<proteinExistence type="predicted"/>
<protein>
    <submittedName>
        <fullName evidence="2">C5 protein</fullName>
    </submittedName>
</protein>
<name>A0A1Q2XC92_9GEMI</name>
<evidence type="ECO:0000313" key="2">
    <source>
        <dbReference type="EMBL" id="CRI05741.1"/>
    </source>
</evidence>
<reference evidence="2" key="1">
    <citation type="journal article" date="2017" name="J. Phytopathol.">
        <title>Begomovirus and associated satellite components infecting cluster bean (Cyamopsis tetragonoloba) in Pakistan.</title>
        <authorList>
            <person name="Tahir M.N."/>
            <person name="Raza A."/>
            <person name="Hassan I."/>
            <person name="Amin I."/>
            <person name="Mansoor S."/>
            <person name="Briddon R.W."/>
        </authorList>
    </citation>
    <scope>NUCLEOTIDE SEQUENCE</scope>
</reference>
<organism evidence="2">
    <name type="scientific">Papaya leaf curl virus</name>
    <dbReference type="NCBI Taxonomy" id="53260"/>
    <lineage>
        <taxon>Viruses</taxon>
        <taxon>Monodnaviria</taxon>
        <taxon>Shotokuvirae</taxon>
        <taxon>Cressdnaviricota</taxon>
        <taxon>Repensiviricetes</taxon>
        <taxon>Geplafuvirales</taxon>
        <taxon>Geminiviridae</taxon>
        <taxon>Begomovirus</taxon>
        <taxon>Begomovirus caricae</taxon>
    </lineage>
</organism>
<keyword evidence="1" id="KW-1133">Transmembrane helix</keyword>
<keyword evidence="1" id="KW-0812">Transmembrane</keyword>
<accession>A0A1Q2XC92</accession>
<sequence>MECIRACCICRPIIFNKIQYLLICHGIIEVDPYLQSSIHWVRGVSTRHIQHQSILTMIFILASLLLVIHYIIINPNKFLHESLLLRGILTTGNRSVPLP</sequence>
<dbReference type="EMBL" id="LN845920">
    <property type="protein sequence ID" value="CRI05741.1"/>
    <property type="molecule type" value="Genomic_DNA"/>
</dbReference>
<evidence type="ECO:0000256" key="1">
    <source>
        <dbReference type="SAM" id="Phobius"/>
    </source>
</evidence>